<dbReference type="Proteomes" id="UP000664032">
    <property type="component" value="Unassembled WGS sequence"/>
</dbReference>
<name>A0ACB8GR44_PSICU</name>
<dbReference type="EMBL" id="JAFIQS020000009">
    <property type="protein sequence ID" value="KAH9477892.1"/>
    <property type="molecule type" value="Genomic_DNA"/>
</dbReference>
<keyword evidence="2" id="KW-1185">Reference proteome</keyword>
<proteinExistence type="predicted"/>
<evidence type="ECO:0000313" key="2">
    <source>
        <dbReference type="Proteomes" id="UP000664032"/>
    </source>
</evidence>
<organism evidence="1 2">
    <name type="scientific">Psilocybe cubensis</name>
    <name type="common">Psychedelic mushroom</name>
    <name type="synonym">Stropharia cubensis</name>
    <dbReference type="NCBI Taxonomy" id="181762"/>
    <lineage>
        <taxon>Eukaryota</taxon>
        <taxon>Fungi</taxon>
        <taxon>Dikarya</taxon>
        <taxon>Basidiomycota</taxon>
        <taxon>Agaricomycotina</taxon>
        <taxon>Agaricomycetes</taxon>
        <taxon>Agaricomycetidae</taxon>
        <taxon>Agaricales</taxon>
        <taxon>Agaricineae</taxon>
        <taxon>Strophariaceae</taxon>
        <taxon>Psilocybe</taxon>
    </lineage>
</organism>
<reference evidence="1" key="1">
    <citation type="submission" date="2021-10" db="EMBL/GenBank/DDBJ databases">
        <title>Psilocybe cubensis genome.</title>
        <authorList>
            <person name="Mckernan K.J."/>
            <person name="Crawford S."/>
            <person name="Trippe A."/>
            <person name="Kane L.T."/>
            <person name="Mclaughlin S."/>
        </authorList>
    </citation>
    <scope>NUCLEOTIDE SEQUENCE</scope>
    <source>
        <strain evidence="1">MGC-MH-2018</strain>
    </source>
</reference>
<sequence length="226" mass="24808">MPSELFVLTSADRTLTGAQTLRGWYLPEAAHPYYLLAPHATIDFAAPKGANPPLDESSVKKYGTHQRTQLYKDEESVRFLTDPVHKKLSEVQFRDYDAIFYVGGHGPVIDLPTDKDNIKLIGEVSPPNRGRAEEWVYNLLGNADGKLNFAGRTFTGFSNEEEVQVDKVADIPFLLEDRIQDLGGKYVKADKAWGVKIAVDGKLITGQNPASASAVGKALLQALGVH</sequence>
<accession>A0ACB8GR44</accession>
<evidence type="ECO:0000313" key="1">
    <source>
        <dbReference type="EMBL" id="KAH9477892.1"/>
    </source>
</evidence>
<protein>
    <submittedName>
        <fullName evidence="1">Glutathione-independent glyoxalase HSP31</fullName>
    </submittedName>
</protein>
<comment type="caution">
    <text evidence="1">The sequence shown here is derived from an EMBL/GenBank/DDBJ whole genome shotgun (WGS) entry which is preliminary data.</text>
</comment>
<gene>
    <name evidence="1" type="ORF">JR316_0010124</name>
</gene>